<keyword evidence="3" id="KW-1133">Transmembrane helix</keyword>
<feature type="domain" description="Septin-type G" evidence="4">
    <location>
        <begin position="13"/>
        <end position="94"/>
    </location>
</feature>
<dbReference type="EMBL" id="MU859094">
    <property type="protein sequence ID" value="KAK3954143.1"/>
    <property type="molecule type" value="Genomic_DNA"/>
</dbReference>
<dbReference type="GO" id="GO:0016787">
    <property type="term" value="F:hydrolase activity"/>
    <property type="evidence" value="ECO:0007669"/>
    <property type="project" value="UniProtKB-KW"/>
</dbReference>
<evidence type="ECO:0000259" key="4">
    <source>
        <dbReference type="Pfam" id="PF00735"/>
    </source>
</evidence>
<dbReference type="SUPFAM" id="SSF52540">
    <property type="entry name" value="P-loop containing nucleoside triphosphate hydrolases"/>
    <property type="match status" value="2"/>
</dbReference>
<evidence type="ECO:0000256" key="3">
    <source>
        <dbReference type="SAM" id="Phobius"/>
    </source>
</evidence>
<dbReference type="InterPro" id="IPR027417">
    <property type="entry name" value="P-loop_NTPase"/>
</dbReference>
<evidence type="ECO:0000256" key="2">
    <source>
        <dbReference type="SAM" id="Coils"/>
    </source>
</evidence>
<proteinExistence type="inferred from homology"/>
<feature type="transmembrane region" description="Helical" evidence="3">
    <location>
        <begin position="325"/>
        <end position="347"/>
    </location>
</feature>
<keyword evidence="2" id="KW-0175">Coiled coil</keyword>
<evidence type="ECO:0000313" key="5">
    <source>
        <dbReference type="EMBL" id="KAK3954143.1"/>
    </source>
</evidence>
<gene>
    <name evidence="5" type="ORF">QBC32DRAFT_233056</name>
</gene>
<comment type="caution">
    <text evidence="5">The sequence shown here is derived from an EMBL/GenBank/DDBJ whole genome shotgun (WGS) entry which is preliminary data.</text>
</comment>
<keyword evidence="3" id="KW-0472">Membrane</keyword>
<feature type="coiled-coil region" evidence="2">
    <location>
        <begin position="234"/>
        <end position="302"/>
    </location>
</feature>
<name>A0AAN6P1T6_9PEZI</name>
<reference evidence="5" key="1">
    <citation type="journal article" date="2023" name="Mol. Phylogenet. Evol.">
        <title>Genome-scale phylogeny and comparative genomics of the fungal order Sordariales.</title>
        <authorList>
            <person name="Hensen N."/>
            <person name="Bonometti L."/>
            <person name="Westerberg I."/>
            <person name="Brannstrom I.O."/>
            <person name="Guillou S."/>
            <person name="Cros-Aarteil S."/>
            <person name="Calhoun S."/>
            <person name="Haridas S."/>
            <person name="Kuo A."/>
            <person name="Mondo S."/>
            <person name="Pangilinan J."/>
            <person name="Riley R."/>
            <person name="LaButti K."/>
            <person name="Andreopoulos B."/>
            <person name="Lipzen A."/>
            <person name="Chen C."/>
            <person name="Yan M."/>
            <person name="Daum C."/>
            <person name="Ng V."/>
            <person name="Clum A."/>
            <person name="Steindorff A."/>
            <person name="Ohm R.A."/>
            <person name="Martin F."/>
            <person name="Silar P."/>
            <person name="Natvig D.O."/>
            <person name="Lalanne C."/>
            <person name="Gautier V."/>
            <person name="Ament-Velasquez S.L."/>
            <person name="Kruys A."/>
            <person name="Hutchinson M.I."/>
            <person name="Powell A.J."/>
            <person name="Barry K."/>
            <person name="Miller A.N."/>
            <person name="Grigoriev I.V."/>
            <person name="Debuchy R."/>
            <person name="Gladieux P."/>
            <person name="Hiltunen Thoren M."/>
            <person name="Johannesson H."/>
        </authorList>
    </citation>
    <scope>NUCLEOTIDE SEQUENCE</scope>
    <source>
        <strain evidence="5">CBS 626.80</strain>
    </source>
</reference>
<keyword evidence="1" id="KW-0342">GTP-binding</keyword>
<keyword evidence="1" id="KW-0547">Nucleotide-binding</keyword>
<protein>
    <submittedName>
        <fullName evidence="5">P-loop containing nucleoside triphosphate hydrolase protein</fullName>
    </submittedName>
</protein>
<dbReference type="Gene3D" id="3.40.50.300">
    <property type="entry name" value="P-loop containing nucleotide triphosphate hydrolases"/>
    <property type="match status" value="1"/>
</dbReference>
<keyword evidence="5" id="KW-0378">Hydrolase</keyword>
<sequence length="348" mass="39204">MGTRRDPRTDGMVLVMGVTGAGKSTFINTLKPHSVQVGHDLESIRAPPQAVQMFLDEDEHLSVTVLDTPGFDDTWRSDAEILAEITEYLATQYALRIPLKGIIYLHPICENRMKGSARKYFDMFRLLCGDQALKNVMLVTTRWDTVGQAPDRIGEALRREQDLLDNWWKPMLRQGASAAQFKGTRASAEAMVLELVRDRDDVVLDVQRELVDGHKEVGETTVGMPFMNQLDSDIVKWKRVLAKADEDLAQAKERERELRSQGLRGDAMKDLEDHVRLLKKRRREAEKVVKQLETTQKKIQVKVGEKVKLQVGEKISSLGGRIDPVSTGIAVFAAVLNITLTVVKFVVM</sequence>
<evidence type="ECO:0000313" key="6">
    <source>
        <dbReference type="Proteomes" id="UP001303222"/>
    </source>
</evidence>
<keyword evidence="3" id="KW-0812">Transmembrane</keyword>
<accession>A0AAN6P1T6</accession>
<organism evidence="5 6">
    <name type="scientific">Pseudoneurospora amorphoporcata</name>
    <dbReference type="NCBI Taxonomy" id="241081"/>
    <lineage>
        <taxon>Eukaryota</taxon>
        <taxon>Fungi</taxon>
        <taxon>Dikarya</taxon>
        <taxon>Ascomycota</taxon>
        <taxon>Pezizomycotina</taxon>
        <taxon>Sordariomycetes</taxon>
        <taxon>Sordariomycetidae</taxon>
        <taxon>Sordariales</taxon>
        <taxon>Sordariaceae</taxon>
        <taxon>Pseudoneurospora</taxon>
    </lineage>
</organism>
<dbReference type="Proteomes" id="UP001303222">
    <property type="component" value="Unassembled WGS sequence"/>
</dbReference>
<dbReference type="Pfam" id="PF00735">
    <property type="entry name" value="Septin"/>
    <property type="match status" value="1"/>
</dbReference>
<dbReference type="GO" id="GO:0005525">
    <property type="term" value="F:GTP binding"/>
    <property type="evidence" value="ECO:0007669"/>
    <property type="project" value="UniProtKB-KW"/>
</dbReference>
<keyword evidence="6" id="KW-1185">Reference proteome</keyword>
<dbReference type="AlphaFoldDB" id="A0AAN6P1T6"/>
<dbReference type="InterPro" id="IPR030379">
    <property type="entry name" value="G_SEPTIN_dom"/>
</dbReference>
<reference evidence="5" key="2">
    <citation type="submission" date="2023-06" db="EMBL/GenBank/DDBJ databases">
        <authorList>
            <consortium name="Lawrence Berkeley National Laboratory"/>
            <person name="Mondo S.J."/>
            <person name="Hensen N."/>
            <person name="Bonometti L."/>
            <person name="Westerberg I."/>
            <person name="Brannstrom I.O."/>
            <person name="Guillou S."/>
            <person name="Cros-Aarteil S."/>
            <person name="Calhoun S."/>
            <person name="Haridas S."/>
            <person name="Kuo A."/>
            <person name="Pangilinan J."/>
            <person name="Riley R."/>
            <person name="Labutti K."/>
            <person name="Andreopoulos B."/>
            <person name="Lipzen A."/>
            <person name="Chen C."/>
            <person name="Yanf M."/>
            <person name="Daum C."/>
            <person name="Ng V."/>
            <person name="Clum A."/>
            <person name="Steindorff A."/>
            <person name="Ohm R."/>
            <person name="Martin F."/>
            <person name="Silar P."/>
            <person name="Natvig D."/>
            <person name="Lalanne C."/>
            <person name="Gautier V."/>
            <person name="Ament-Velasquez S.L."/>
            <person name="Kruys A."/>
            <person name="Hutchinson M.I."/>
            <person name="Powell A.J."/>
            <person name="Barry K."/>
            <person name="Miller A.N."/>
            <person name="Grigoriev I.V."/>
            <person name="Debuchy R."/>
            <person name="Gladieux P."/>
            <person name="Thoren M.H."/>
            <person name="Johannesson H."/>
        </authorList>
    </citation>
    <scope>NUCLEOTIDE SEQUENCE</scope>
    <source>
        <strain evidence="5">CBS 626.80</strain>
    </source>
</reference>
<comment type="similarity">
    <text evidence="1">Belongs to the TRAFAC class TrmE-Era-EngA-EngB-Septin-like GTPase superfamily. Septin GTPase family.</text>
</comment>
<evidence type="ECO:0000256" key="1">
    <source>
        <dbReference type="RuleBase" id="RU004560"/>
    </source>
</evidence>